<dbReference type="EMBL" id="BGZK01001736">
    <property type="protein sequence ID" value="GBP85431.1"/>
    <property type="molecule type" value="Genomic_DNA"/>
</dbReference>
<evidence type="ECO:0000313" key="2">
    <source>
        <dbReference type="EMBL" id="GBP85431.1"/>
    </source>
</evidence>
<protein>
    <submittedName>
        <fullName evidence="2">Uncharacterized protein</fullName>
    </submittedName>
</protein>
<name>A0A4C1Z9G7_EUMVA</name>
<reference evidence="2 3" key="1">
    <citation type="journal article" date="2019" name="Commun. Biol.">
        <title>The bagworm genome reveals a unique fibroin gene that provides high tensile strength.</title>
        <authorList>
            <person name="Kono N."/>
            <person name="Nakamura H."/>
            <person name="Ohtoshi R."/>
            <person name="Tomita M."/>
            <person name="Numata K."/>
            <person name="Arakawa K."/>
        </authorList>
    </citation>
    <scope>NUCLEOTIDE SEQUENCE [LARGE SCALE GENOMIC DNA]</scope>
</reference>
<sequence length="78" mass="8573">MRVEPWAKAVKIINTFAHISGEEYQLTQAGLPQAGGSSSTQAGGAQMHDKRRQLRWRAVNRLPPPPLPLRPSTSSINL</sequence>
<dbReference type="Proteomes" id="UP000299102">
    <property type="component" value="Unassembled WGS sequence"/>
</dbReference>
<organism evidence="2 3">
    <name type="scientific">Eumeta variegata</name>
    <name type="common">Bagworm moth</name>
    <name type="synonym">Eumeta japonica</name>
    <dbReference type="NCBI Taxonomy" id="151549"/>
    <lineage>
        <taxon>Eukaryota</taxon>
        <taxon>Metazoa</taxon>
        <taxon>Ecdysozoa</taxon>
        <taxon>Arthropoda</taxon>
        <taxon>Hexapoda</taxon>
        <taxon>Insecta</taxon>
        <taxon>Pterygota</taxon>
        <taxon>Neoptera</taxon>
        <taxon>Endopterygota</taxon>
        <taxon>Lepidoptera</taxon>
        <taxon>Glossata</taxon>
        <taxon>Ditrysia</taxon>
        <taxon>Tineoidea</taxon>
        <taxon>Psychidae</taxon>
        <taxon>Oiketicinae</taxon>
        <taxon>Eumeta</taxon>
    </lineage>
</organism>
<feature type="region of interest" description="Disordered" evidence="1">
    <location>
        <begin position="30"/>
        <end position="78"/>
    </location>
</feature>
<evidence type="ECO:0000313" key="3">
    <source>
        <dbReference type="Proteomes" id="UP000299102"/>
    </source>
</evidence>
<evidence type="ECO:0000256" key="1">
    <source>
        <dbReference type="SAM" id="MobiDB-lite"/>
    </source>
</evidence>
<comment type="caution">
    <text evidence="2">The sequence shown here is derived from an EMBL/GenBank/DDBJ whole genome shotgun (WGS) entry which is preliminary data.</text>
</comment>
<keyword evidence="3" id="KW-1185">Reference proteome</keyword>
<gene>
    <name evidence="2" type="ORF">EVAR_55192_1</name>
</gene>
<accession>A0A4C1Z9G7</accession>
<proteinExistence type="predicted"/>
<dbReference type="AlphaFoldDB" id="A0A4C1Z9G7"/>
<feature type="compositionally biased region" description="Low complexity" evidence="1">
    <location>
        <begin position="34"/>
        <end position="46"/>
    </location>
</feature>